<protein>
    <submittedName>
        <fullName evidence="1">Uncharacterized protein</fullName>
    </submittedName>
</protein>
<proteinExistence type="predicted"/>
<dbReference type="AlphaFoldDB" id="A0A5B9DEW5"/>
<organism evidence="1">
    <name type="scientific">Promethearchaeum syntrophicum</name>
    <dbReference type="NCBI Taxonomy" id="2594042"/>
    <lineage>
        <taxon>Archaea</taxon>
        <taxon>Promethearchaeati</taxon>
        <taxon>Promethearchaeota</taxon>
        <taxon>Promethearchaeia</taxon>
        <taxon>Promethearchaeales</taxon>
        <taxon>Promethearchaeaceae</taxon>
        <taxon>Promethearchaeum</taxon>
    </lineage>
</organism>
<name>A0A5B9DEW5_9ARCH</name>
<gene>
    <name evidence="1" type="ORF">DSAG12_03707</name>
</gene>
<reference evidence="1" key="1">
    <citation type="journal article" date="2020" name="Nature">
        <title>Isolation of an archaeon at the prokaryote-eukaryote interface.</title>
        <authorList>
            <person name="Imachi H."/>
            <person name="Nobu M.K."/>
            <person name="Nakahara N."/>
            <person name="Morono Y."/>
            <person name="Ogawara M."/>
            <person name="Takaki Y."/>
            <person name="Takano Y."/>
            <person name="Uematsu K."/>
            <person name="Ikuta T."/>
            <person name="Ito M."/>
            <person name="Matsui Y."/>
            <person name="Miyazaki M."/>
            <person name="Murata K."/>
            <person name="Saito Y."/>
            <person name="Sakai S."/>
            <person name="Song C."/>
            <person name="Tasumi E."/>
            <person name="Yamanaka Y."/>
            <person name="Yamaguchi T."/>
            <person name="Kamagata Y."/>
            <person name="Tamaki H."/>
            <person name="Takai K."/>
        </authorList>
    </citation>
    <scope>NUCLEOTIDE SEQUENCE [LARGE SCALE GENOMIC DNA]</scope>
    <source>
        <strain evidence="1">MK-D1</strain>
    </source>
</reference>
<dbReference type="EMBL" id="CP042905">
    <property type="protein sequence ID" value="QEE17869.1"/>
    <property type="molecule type" value="Genomic_DNA"/>
</dbReference>
<sequence length="59" mass="6774">MKITSIVLFIIIMQNKVKKLLFCMFKKKNSGLFIHQWELKIQEGFSIGNSSSLTVSVII</sequence>
<accession>A0A5B9DEW5</accession>
<evidence type="ECO:0000313" key="1">
    <source>
        <dbReference type="EMBL" id="QEE17869.1"/>
    </source>
</evidence>